<feature type="compositionally biased region" description="Polar residues" evidence="1">
    <location>
        <begin position="180"/>
        <end position="191"/>
    </location>
</feature>
<name>A0A9R1VJE7_LACSA</name>
<proteinExistence type="predicted"/>
<evidence type="ECO:0008006" key="4">
    <source>
        <dbReference type="Google" id="ProtNLM"/>
    </source>
</evidence>
<dbReference type="InterPro" id="IPR045249">
    <property type="entry name" value="HARBI1-like"/>
</dbReference>
<accession>A0A9R1VJE7</accession>
<reference evidence="2 3" key="1">
    <citation type="journal article" date="2017" name="Nat. Commun.">
        <title>Genome assembly with in vitro proximity ligation data and whole-genome triplication in lettuce.</title>
        <authorList>
            <person name="Reyes-Chin-Wo S."/>
            <person name="Wang Z."/>
            <person name="Yang X."/>
            <person name="Kozik A."/>
            <person name="Arikit S."/>
            <person name="Song C."/>
            <person name="Xia L."/>
            <person name="Froenicke L."/>
            <person name="Lavelle D.O."/>
            <person name="Truco M.J."/>
            <person name="Xia R."/>
            <person name="Zhu S."/>
            <person name="Xu C."/>
            <person name="Xu H."/>
            <person name="Xu X."/>
            <person name="Cox K."/>
            <person name="Korf I."/>
            <person name="Meyers B.C."/>
            <person name="Michelmore R.W."/>
        </authorList>
    </citation>
    <scope>NUCLEOTIDE SEQUENCE [LARGE SCALE GENOMIC DNA]</scope>
    <source>
        <strain evidence="3">cv. Salinas</strain>
        <tissue evidence="2">Seedlings</tissue>
    </source>
</reference>
<dbReference type="EMBL" id="NBSK02000005">
    <property type="protein sequence ID" value="KAJ0207118.1"/>
    <property type="molecule type" value="Genomic_DNA"/>
</dbReference>
<feature type="region of interest" description="Disordered" evidence="1">
    <location>
        <begin position="180"/>
        <end position="208"/>
    </location>
</feature>
<dbReference type="Proteomes" id="UP000235145">
    <property type="component" value="Unassembled WGS sequence"/>
</dbReference>
<protein>
    <recommendedName>
        <fullName evidence="4">DDE Tnp4 domain-containing protein</fullName>
    </recommendedName>
</protein>
<gene>
    <name evidence="2" type="ORF">LSAT_V11C500283530</name>
</gene>
<dbReference type="AlphaFoldDB" id="A0A9R1VJE7"/>
<sequence length="227" mass="27018">MSVDIIMPAANYNDEYCIDTIDRTHGRASIRQHEEAKYIGRNGYATQNIMPDGRELHMTQKFSIKSYSDQIFIFHFQLVVNKYYVVDVGYPNTRGYLAPYKGTNIRYHIPDFQRGHIAAMRESRGPEEKFNFNHSLLRSIIDLTFEVWKTKCVLLRDMHVNYKYEHQVSMKRRRFDETFNRTQQQSYNRISSEGDEEGPNTHCKSNDNSYMTTIRDIIEQDIMKFRR</sequence>
<evidence type="ECO:0000313" key="2">
    <source>
        <dbReference type="EMBL" id="KAJ0207118.1"/>
    </source>
</evidence>
<evidence type="ECO:0000313" key="3">
    <source>
        <dbReference type="Proteomes" id="UP000235145"/>
    </source>
</evidence>
<dbReference type="PANTHER" id="PTHR22930">
    <property type="match status" value="1"/>
</dbReference>
<dbReference type="PANTHER" id="PTHR22930:SF221">
    <property type="entry name" value="NUCLEASE HARBI1"/>
    <property type="match status" value="1"/>
</dbReference>
<keyword evidence="3" id="KW-1185">Reference proteome</keyword>
<organism evidence="2 3">
    <name type="scientific">Lactuca sativa</name>
    <name type="common">Garden lettuce</name>
    <dbReference type="NCBI Taxonomy" id="4236"/>
    <lineage>
        <taxon>Eukaryota</taxon>
        <taxon>Viridiplantae</taxon>
        <taxon>Streptophyta</taxon>
        <taxon>Embryophyta</taxon>
        <taxon>Tracheophyta</taxon>
        <taxon>Spermatophyta</taxon>
        <taxon>Magnoliopsida</taxon>
        <taxon>eudicotyledons</taxon>
        <taxon>Gunneridae</taxon>
        <taxon>Pentapetalae</taxon>
        <taxon>asterids</taxon>
        <taxon>campanulids</taxon>
        <taxon>Asterales</taxon>
        <taxon>Asteraceae</taxon>
        <taxon>Cichorioideae</taxon>
        <taxon>Cichorieae</taxon>
        <taxon>Lactucinae</taxon>
        <taxon>Lactuca</taxon>
    </lineage>
</organism>
<evidence type="ECO:0000256" key="1">
    <source>
        <dbReference type="SAM" id="MobiDB-lite"/>
    </source>
</evidence>
<comment type="caution">
    <text evidence="2">The sequence shown here is derived from an EMBL/GenBank/DDBJ whole genome shotgun (WGS) entry which is preliminary data.</text>
</comment>